<dbReference type="Proteomes" id="UP001595526">
    <property type="component" value="Unassembled WGS sequence"/>
</dbReference>
<dbReference type="InterPro" id="IPR032075">
    <property type="entry name" value="PI-PLC-C1"/>
</dbReference>
<evidence type="ECO:0000313" key="2">
    <source>
        <dbReference type="EMBL" id="MFC3198075.1"/>
    </source>
</evidence>
<organism evidence="2 3">
    <name type="scientific">Parapedobacter deserti</name>
    <dbReference type="NCBI Taxonomy" id="1912957"/>
    <lineage>
        <taxon>Bacteria</taxon>
        <taxon>Pseudomonadati</taxon>
        <taxon>Bacteroidota</taxon>
        <taxon>Sphingobacteriia</taxon>
        <taxon>Sphingobacteriales</taxon>
        <taxon>Sphingobacteriaceae</taxon>
        <taxon>Parapedobacter</taxon>
    </lineage>
</organism>
<sequence>MKISFAILILGVPFVFSNCSAQGDSRKEIKLNDIQVIGSHNSYKVAIEQPLLNYLFERDSATGRSLQYEHIPLTEQLQLGLRSLELDVYHDPEGGYYSNPAGLDIVRASGNTPLPFDPEEKLKLPGLKVFHVQDIDFRSHQLLFKDALTELLTWSEKNPKHTPIIITINAKDGKIPELKVPFPFDADALQNLDTEIQRVIPADKLISPDLVRGDYATLEQAILTRGWPALDAVSGRFLFVLDEGDAKSDLYLKRFPGLKKAALFVNKEEGHPEAAFRIINNPIAGFDKIKSLVAKGYMVRTRADADTEEARRNDYTRFEKAKESGAQVITTDYYLPGKLFKSDFKISFTDGGYERQ</sequence>
<protein>
    <submittedName>
        <fullName evidence="2">Phosphatidylinositol-specific phospholipase C1-like protein</fullName>
    </submittedName>
</protein>
<dbReference type="CDD" id="cd08589">
    <property type="entry name" value="PI-PLCc_SaPLC1_like"/>
    <property type="match status" value="1"/>
</dbReference>
<gene>
    <name evidence="2" type="ORF">ACFOET_10685</name>
</gene>
<keyword evidence="1" id="KW-0732">Signal</keyword>
<dbReference type="SUPFAM" id="SSF51695">
    <property type="entry name" value="PLC-like phosphodiesterases"/>
    <property type="match status" value="1"/>
</dbReference>
<accession>A0ABV7JIZ8</accession>
<dbReference type="EMBL" id="JBHRTA010000030">
    <property type="protein sequence ID" value="MFC3198075.1"/>
    <property type="molecule type" value="Genomic_DNA"/>
</dbReference>
<dbReference type="Pfam" id="PF16670">
    <property type="entry name" value="PI-PLC-C1"/>
    <property type="match status" value="1"/>
</dbReference>
<dbReference type="Gene3D" id="3.20.20.190">
    <property type="entry name" value="Phosphatidylinositol (PI) phosphodiesterase"/>
    <property type="match status" value="1"/>
</dbReference>
<comment type="caution">
    <text evidence="2">The sequence shown here is derived from an EMBL/GenBank/DDBJ whole genome shotgun (WGS) entry which is preliminary data.</text>
</comment>
<evidence type="ECO:0000256" key="1">
    <source>
        <dbReference type="SAM" id="SignalP"/>
    </source>
</evidence>
<feature type="signal peptide" evidence="1">
    <location>
        <begin position="1"/>
        <end position="21"/>
    </location>
</feature>
<name>A0ABV7JIZ8_9SPHI</name>
<dbReference type="InterPro" id="IPR017946">
    <property type="entry name" value="PLC-like_Pdiesterase_TIM-brl"/>
</dbReference>
<evidence type="ECO:0000313" key="3">
    <source>
        <dbReference type="Proteomes" id="UP001595526"/>
    </source>
</evidence>
<reference evidence="3" key="1">
    <citation type="journal article" date="2019" name="Int. J. Syst. Evol. Microbiol.">
        <title>The Global Catalogue of Microorganisms (GCM) 10K type strain sequencing project: providing services to taxonomists for standard genome sequencing and annotation.</title>
        <authorList>
            <consortium name="The Broad Institute Genomics Platform"/>
            <consortium name="The Broad Institute Genome Sequencing Center for Infectious Disease"/>
            <person name="Wu L."/>
            <person name="Ma J."/>
        </authorList>
    </citation>
    <scope>NUCLEOTIDE SEQUENCE [LARGE SCALE GENOMIC DNA]</scope>
    <source>
        <strain evidence="3">KCTC 52416</strain>
    </source>
</reference>
<proteinExistence type="predicted"/>
<dbReference type="RefSeq" id="WP_379022377.1">
    <property type="nucleotide sequence ID" value="NZ_JBHRTA010000030.1"/>
</dbReference>
<keyword evidence="3" id="KW-1185">Reference proteome</keyword>
<feature type="chain" id="PRO_5045573174" evidence="1">
    <location>
        <begin position="22"/>
        <end position="356"/>
    </location>
</feature>